<dbReference type="AlphaFoldDB" id="A0A2H5QQZ3"/>
<feature type="compositionally biased region" description="Polar residues" evidence="1">
    <location>
        <begin position="219"/>
        <end position="232"/>
    </location>
</feature>
<dbReference type="PANTHER" id="PTHR32010">
    <property type="entry name" value="PHOTOSYSTEM II STABILITY/ASSEMBLY FACTOR HCF136, CHLOROPLASTIC"/>
    <property type="match status" value="1"/>
</dbReference>
<dbReference type="EMBL" id="BDQV01000647">
    <property type="protein sequence ID" value="GAY67036.1"/>
    <property type="molecule type" value="Genomic_DNA"/>
</dbReference>
<sequence length="1243" mass="136468">MSNVSSVLFVINSDTCTKNSTNAQQKMHCAVRSTYTDNQKFFEGGKFYSLNKSFEKDNFRASLEDSEIASLNSRNSDNRFLSCCSDINPGRGIDFLQKSKMFEAGYPFSNPLDFMTETSDRVSNVNSLTDVKVSLLCAVMTVCTPESVGLWRIVAVPPPCLDHTNQLGSVAQGNMDGLHLVSPSSINSFKVDRRKAQKGSVHDVTYPVKASTLRRSPGSDVQQQSRNRTLANKVTKLNEFSSSSSSQSSIPCSNSSSVIQGRSNSFKSSNIFVENPKVDNIVERNSRSNARKKGKQNRKISCDSVSTGPEILSSDNGHGILTSGPSDNVDIDRGDGLISCATSLEDLFLDGRNDINHVEEDNNGICNSSESQKTCTSYIDEVNLSEAEVSSSAPSFAGEHPLTDSKMMVQMEDQGSVTDGGVEEQHPLRISCYDAIHSNGFSDMNDCRVRDSVSIGSNSDNSTSASFYTKPYGRESNKSSFSESVDSRSRKGSFSPLNLLSSVVDFCDYSEGKRYVNQGLNHSDMQVAVPRKWNKKAKMVPGSSNALKPRGARNSRISAGKENSHCVWQKVQKNDANKCNSESRKENAVCSQFLGAVKESSSLKRNSDMTDVNIPSKSEDKKQLRDKAPRKLKRKISPGSKHEYNSYSRRAMSSSKASSNARSKIGSQQNEILDVSAQLNNQTRVSSAPSSCSDVGAPEFELQSSKVESLNSESSHSSQDCPKNLESTERVCGAVSALKEHQDSPLAKSCYSLDKMNMLEVPSPICLPRLIFNEVAQTEKDESLAEHGKQDHISGSPVQKWIPIGTKNSQSTFSASCGSLQLAHADGKGTEYWTLRKNIDKKSASNSQNLISSLNVGMMSMGLDSESKSLQEYKDTQGMMGMNAYPFKGNNNVAADCLISESKDQNFSTFETGINKILQAVDNACRMQVASEAVQMASGGRIAEFEQFLHFSSPVISCKSNLSSCKNCSEDQVVRASLCRHKTPNVSLECLWQWYEKQGSYGLEIRAEDYEQTNRLGVDRFSFRAYFVPFLSAVQLFKNRKSHSSSNGHGFPTSGVYGTCETGQKLQSSANIGHLPIFSMLFPQPHTSGASSLPPVKELGKSEWSSVSDKEGMSVPSVENSNDLELLFEYFESEQPRQRRPLYEKIQELVTGEGPSNCSVYGDQTILNTINLCDLHPASWYSVAWYPIYRIPDGNFRAAFLTYHSLGHMVHRSANVDSANGKACIVSPAVGLQSYNAQVCEVM</sequence>
<evidence type="ECO:0000313" key="2">
    <source>
        <dbReference type="EMBL" id="GAY67036.1"/>
    </source>
</evidence>
<feature type="compositionally biased region" description="Low complexity" evidence="1">
    <location>
        <begin position="241"/>
        <end position="257"/>
    </location>
</feature>
<feature type="region of interest" description="Disordered" evidence="1">
    <location>
        <begin position="284"/>
        <end position="327"/>
    </location>
</feature>
<accession>A0A2H5QQZ3</accession>
<keyword evidence="3" id="KW-1185">Reference proteome</keyword>
<feature type="compositionally biased region" description="Low complexity" evidence="1">
    <location>
        <begin position="704"/>
        <end position="718"/>
    </location>
</feature>
<feature type="compositionally biased region" description="Polar residues" evidence="1">
    <location>
        <begin position="454"/>
        <end position="467"/>
    </location>
</feature>
<dbReference type="PANTHER" id="PTHR32010:SF18">
    <property type="entry name" value="DUF789 FAMILY PROTEIN"/>
    <property type="match status" value="1"/>
</dbReference>
<feature type="compositionally biased region" description="Basic residues" evidence="1">
    <location>
        <begin position="289"/>
        <end position="298"/>
    </location>
</feature>
<feature type="region of interest" description="Disordered" evidence="1">
    <location>
        <begin position="684"/>
        <end position="725"/>
    </location>
</feature>
<evidence type="ECO:0000256" key="1">
    <source>
        <dbReference type="SAM" id="MobiDB-lite"/>
    </source>
</evidence>
<gene>
    <name evidence="2" type="ORF">CUMW_253460</name>
</gene>
<protein>
    <submittedName>
        <fullName evidence="2">Uncharacterized protein</fullName>
    </submittedName>
</protein>
<feature type="region of interest" description="Disordered" evidence="1">
    <location>
        <begin position="536"/>
        <end position="563"/>
    </location>
</feature>
<evidence type="ECO:0000313" key="3">
    <source>
        <dbReference type="Proteomes" id="UP000236630"/>
    </source>
</evidence>
<name>A0A2H5QQZ3_CITUN</name>
<dbReference type="Proteomes" id="UP000236630">
    <property type="component" value="Unassembled WGS sequence"/>
</dbReference>
<feature type="region of interest" description="Disordered" evidence="1">
    <location>
        <begin position="454"/>
        <end position="493"/>
    </location>
</feature>
<comment type="caution">
    <text evidence="2">The sequence shown here is derived from an EMBL/GenBank/DDBJ whole genome shotgun (WGS) entry which is preliminary data.</text>
</comment>
<organism evidence="2 3">
    <name type="scientific">Citrus unshiu</name>
    <name type="common">Satsuma mandarin</name>
    <name type="synonym">Citrus nobilis var. unshiu</name>
    <dbReference type="NCBI Taxonomy" id="55188"/>
    <lineage>
        <taxon>Eukaryota</taxon>
        <taxon>Viridiplantae</taxon>
        <taxon>Streptophyta</taxon>
        <taxon>Embryophyta</taxon>
        <taxon>Tracheophyta</taxon>
        <taxon>Spermatophyta</taxon>
        <taxon>Magnoliopsida</taxon>
        <taxon>eudicotyledons</taxon>
        <taxon>Gunneridae</taxon>
        <taxon>Pentapetalae</taxon>
        <taxon>rosids</taxon>
        <taxon>malvids</taxon>
        <taxon>Sapindales</taxon>
        <taxon>Rutaceae</taxon>
        <taxon>Aurantioideae</taxon>
        <taxon>Citrus</taxon>
    </lineage>
</organism>
<feature type="region of interest" description="Disordered" evidence="1">
    <location>
        <begin position="601"/>
        <end position="666"/>
    </location>
</feature>
<feature type="compositionally biased region" description="Basic and acidic residues" evidence="1">
    <location>
        <begin position="617"/>
        <end position="629"/>
    </location>
</feature>
<feature type="compositionally biased region" description="Polar residues" evidence="1">
    <location>
        <begin position="684"/>
        <end position="693"/>
    </location>
</feature>
<feature type="region of interest" description="Disordered" evidence="1">
    <location>
        <begin position="191"/>
        <end position="259"/>
    </location>
</feature>
<reference evidence="2 3" key="1">
    <citation type="journal article" date="2017" name="Front. Genet.">
        <title>Draft sequencing of the heterozygous diploid genome of Satsuma (Citrus unshiu Marc.) using a hybrid assembly approach.</title>
        <authorList>
            <person name="Shimizu T."/>
            <person name="Tanizawa Y."/>
            <person name="Mochizuki T."/>
            <person name="Nagasaki H."/>
            <person name="Yoshioka T."/>
            <person name="Toyoda A."/>
            <person name="Fujiyama A."/>
            <person name="Kaminuma E."/>
            <person name="Nakamura Y."/>
        </authorList>
    </citation>
    <scope>NUCLEOTIDE SEQUENCE [LARGE SCALE GENOMIC DNA]</scope>
    <source>
        <strain evidence="3">cv. Miyagawa wase</strain>
    </source>
</reference>
<proteinExistence type="predicted"/>
<dbReference type="Pfam" id="PF05623">
    <property type="entry name" value="DUF789"/>
    <property type="match status" value="1"/>
</dbReference>
<dbReference type="STRING" id="55188.A0A2H5QQZ3"/>
<dbReference type="InterPro" id="IPR008507">
    <property type="entry name" value="DUF789"/>
</dbReference>
<feature type="compositionally biased region" description="Low complexity" evidence="1">
    <location>
        <begin position="645"/>
        <end position="664"/>
    </location>
</feature>